<accession>A0A846TWR4</accession>
<keyword evidence="9" id="KW-1185">Reference proteome</keyword>
<protein>
    <recommendedName>
        <fullName evidence="6">RNAP delta factor</fullName>
    </recommendedName>
</protein>
<keyword evidence="3 8" id="KW-0808">Transferase</keyword>
<evidence type="ECO:0000313" key="8">
    <source>
        <dbReference type="EMBL" id="NKE38632.1"/>
    </source>
</evidence>
<reference evidence="8 9" key="1">
    <citation type="submission" date="2020-04" db="EMBL/GenBank/DDBJ databases">
        <title>Complete genome sequence of Spiroplasma platyhelix ATCC 51748, an insect isolate.</title>
        <authorList>
            <person name="Green E.A."/>
            <person name="Klassen J.L."/>
        </authorList>
    </citation>
    <scope>NUCLEOTIDE SEQUENCE [LARGE SCALE GENOMIC DNA]</scope>
    <source>
        <strain evidence="8 9">PALS-1</strain>
    </source>
</reference>
<evidence type="ECO:0000256" key="6">
    <source>
        <dbReference type="ARBA" id="ARBA00031937"/>
    </source>
</evidence>
<dbReference type="AlphaFoldDB" id="A0A846TWR4"/>
<dbReference type="RefSeq" id="WP_168105107.1">
    <property type="nucleotide sequence ID" value="NZ_CP051215.1"/>
</dbReference>
<dbReference type="GO" id="GO:0000428">
    <property type="term" value="C:DNA-directed RNA polymerase complex"/>
    <property type="evidence" value="ECO:0007669"/>
    <property type="project" value="UniProtKB-KW"/>
</dbReference>
<dbReference type="NCBIfam" id="TIGR04567">
    <property type="entry name" value="RNAP_delt_lowGC"/>
    <property type="match status" value="1"/>
</dbReference>
<dbReference type="GO" id="GO:0006351">
    <property type="term" value="P:DNA-templated transcription"/>
    <property type="evidence" value="ECO:0007669"/>
    <property type="project" value="InterPro"/>
</dbReference>
<comment type="caution">
    <text evidence="8">The sequence shown here is derived from an EMBL/GenBank/DDBJ whole genome shotgun (WGS) entry which is preliminary data.</text>
</comment>
<sequence>METNLLEIAYKYLEKRKKASFSDIWKHVKKELNISPEHEEKVIGNLYTGMILDTHFFLKSDKLWYPRSQVSLDEIKSQVTSIAQDHDEEFDLSEDITDLSESFVEEETEDDEEDDDTIYIAEDSYDDGDQELDLDLNKKALQEEFQG</sequence>
<proteinExistence type="inferred from homology"/>
<dbReference type="EMBL" id="JAAVVK010000002">
    <property type="protein sequence ID" value="NKE38632.1"/>
    <property type="molecule type" value="Genomic_DNA"/>
</dbReference>
<organism evidence="8 9">
    <name type="scientific">Spiroplasma platyhelix PALS-1</name>
    <dbReference type="NCBI Taxonomy" id="1276218"/>
    <lineage>
        <taxon>Bacteria</taxon>
        <taxon>Bacillati</taxon>
        <taxon>Mycoplasmatota</taxon>
        <taxon>Mollicutes</taxon>
        <taxon>Entomoplasmatales</taxon>
        <taxon>Spiroplasmataceae</taxon>
        <taxon>Spiroplasma</taxon>
    </lineage>
</organism>
<dbReference type="InterPro" id="IPR038087">
    <property type="entry name" value="RNAP_delta_N_dom_sf"/>
</dbReference>
<gene>
    <name evidence="8" type="primary">rpoE</name>
    <name evidence="8" type="ORF">HER12_02540</name>
</gene>
<dbReference type="InterPro" id="IPR029757">
    <property type="entry name" value="RpoE"/>
</dbReference>
<evidence type="ECO:0000256" key="2">
    <source>
        <dbReference type="ARBA" id="ARBA00022478"/>
    </source>
</evidence>
<keyword evidence="4 8" id="KW-0548">Nucleotidyltransferase</keyword>
<dbReference type="GO" id="GO:0016779">
    <property type="term" value="F:nucleotidyltransferase activity"/>
    <property type="evidence" value="ECO:0007669"/>
    <property type="project" value="UniProtKB-KW"/>
</dbReference>
<evidence type="ECO:0000256" key="4">
    <source>
        <dbReference type="ARBA" id="ARBA00022695"/>
    </source>
</evidence>
<evidence type="ECO:0000256" key="3">
    <source>
        <dbReference type="ARBA" id="ARBA00022679"/>
    </source>
</evidence>
<feature type="domain" description="HTH HARE-type" evidence="7">
    <location>
        <begin position="3"/>
        <end position="69"/>
    </location>
</feature>
<evidence type="ECO:0000256" key="5">
    <source>
        <dbReference type="ARBA" id="ARBA00023163"/>
    </source>
</evidence>
<dbReference type="Proteomes" id="UP000584587">
    <property type="component" value="Unassembled WGS sequence"/>
</dbReference>
<evidence type="ECO:0000313" key="9">
    <source>
        <dbReference type="Proteomes" id="UP000584587"/>
    </source>
</evidence>
<evidence type="ECO:0000259" key="7">
    <source>
        <dbReference type="PROSITE" id="PS51913"/>
    </source>
</evidence>
<evidence type="ECO:0000256" key="1">
    <source>
        <dbReference type="ARBA" id="ARBA00009828"/>
    </source>
</evidence>
<dbReference type="GO" id="GO:0006355">
    <property type="term" value="P:regulation of DNA-templated transcription"/>
    <property type="evidence" value="ECO:0007669"/>
    <property type="project" value="InterPro"/>
</dbReference>
<comment type="similarity">
    <text evidence="1">Belongs to the RpoE family.</text>
</comment>
<dbReference type="InterPro" id="IPR007759">
    <property type="entry name" value="Asxl_HARE-HTH"/>
</dbReference>
<keyword evidence="2 8" id="KW-0240">DNA-directed RNA polymerase</keyword>
<dbReference type="PROSITE" id="PS51913">
    <property type="entry name" value="HTH_HARE"/>
    <property type="match status" value="1"/>
</dbReference>
<name>A0A846TWR4_9MOLU</name>
<keyword evidence="5" id="KW-0804">Transcription</keyword>
<dbReference type="Gene3D" id="1.10.10.1250">
    <property type="entry name" value="RNA polymerase, subunit delta, N-terminal domain"/>
    <property type="match status" value="1"/>
</dbReference>